<organism evidence="2 3">
    <name type="scientific">Dorcoceras hygrometricum</name>
    <dbReference type="NCBI Taxonomy" id="472368"/>
    <lineage>
        <taxon>Eukaryota</taxon>
        <taxon>Viridiplantae</taxon>
        <taxon>Streptophyta</taxon>
        <taxon>Embryophyta</taxon>
        <taxon>Tracheophyta</taxon>
        <taxon>Spermatophyta</taxon>
        <taxon>Magnoliopsida</taxon>
        <taxon>eudicotyledons</taxon>
        <taxon>Gunneridae</taxon>
        <taxon>Pentapetalae</taxon>
        <taxon>asterids</taxon>
        <taxon>lamiids</taxon>
        <taxon>Lamiales</taxon>
        <taxon>Gesneriaceae</taxon>
        <taxon>Didymocarpoideae</taxon>
        <taxon>Trichosporeae</taxon>
        <taxon>Loxocarpinae</taxon>
        <taxon>Dorcoceras</taxon>
    </lineage>
</organism>
<evidence type="ECO:0000256" key="1">
    <source>
        <dbReference type="SAM" id="MobiDB-lite"/>
    </source>
</evidence>
<feature type="compositionally biased region" description="Polar residues" evidence="1">
    <location>
        <begin position="71"/>
        <end position="84"/>
    </location>
</feature>
<name>A0A2Z7CJ08_9LAMI</name>
<protein>
    <submittedName>
        <fullName evidence="2">Uncharacterized protein</fullName>
    </submittedName>
</protein>
<evidence type="ECO:0000313" key="3">
    <source>
        <dbReference type="Proteomes" id="UP000250235"/>
    </source>
</evidence>
<evidence type="ECO:0000313" key="2">
    <source>
        <dbReference type="EMBL" id="KZV44659.1"/>
    </source>
</evidence>
<feature type="compositionally biased region" description="Basic residues" evidence="1">
    <location>
        <begin position="86"/>
        <end position="95"/>
    </location>
</feature>
<feature type="region of interest" description="Disordered" evidence="1">
    <location>
        <begin position="21"/>
        <end position="95"/>
    </location>
</feature>
<proteinExistence type="predicted"/>
<dbReference type="AlphaFoldDB" id="A0A2Z7CJ08"/>
<dbReference type="EMBL" id="KQ996583">
    <property type="protein sequence ID" value="KZV44659.1"/>
    <property type="molecule type" value="Genomic_DNA"/>
</dbReference>
<sequence length="300" mass="34664">MSCDDISLDVITISRWSEAQKLKRRRVENQQMKQSTRGEATRRSYSASSRNAKISSRKKIQAKFDGPDASAASSRWENQSRATVSSRKKSRRKRSVAPKWKEDKIAFWSAEEFWKLSNGKKISRGYILEATPIEEVSVHRERDALRFAYVDSFAYVEPSVDRYAYMEQLYLLLVVSRKEKLEKIDSAVEDSIVKRSIQNFAYVEPSVDRYAYMEQLYLLLVVSRKEKLEKIDSAVEVFSNDDGAVTRNYDVSNISRQLSGISNDDVSSDVITISRWIRRSAKEKLLTDEKNKGKVELLQQ</sequence>
<keyword evidence="3" id="KW-1185">Reference proteome</keyword>
<reference evidence="2 3" key="1">
    <citation type="journal article" date="2015" name="Proc. Natl. Acad. Sci. U.S.A.">
        <title>The resurrection genome of Boea hygrometrica: A blueprint for survival of dehydration.</title>
        <authorList>
            <person name="Xiao L."/>
            <person name="Yang G."/>
            <person name="Zhang L."/>
            <person name="Yang X."/>
            <person name="Zhao S."/>
            <person name="Ji Z."/>
            <person name="Zhou Q."/>
            <person name="Hu M."/>
            <person name="Wang Y."/>
            <person name="Chen M."/>
            <person name="Xu Y."/>
            <person name="Jin H."/>
            <person name="Xiao X."/>
            <person name="Hu G."/>
            <person name="Bao F."/>
            <person name="Hu Y."/>
            <person name="Wan P."/>
            <person name="Li L."/>
            <person name="Deng X."/>
            <person name="Kuang T."/>
            <person name="Xiang C."/>
            <person name="Zhu J.K."/>
            <person name="Oliver M.J."/>
            <person name="He Y."/>
        </authorList>
    </citation>
    <scope>NUCLEOTIDE SEQUENCE [LARGE SCALE GENOMIC DNA]</scope>
    <source>
        <strain evidence="3">cv. XS01</strain>
    </source>
</reference>
<accession>A0A2Z7CJ08</accession>
<dbReference type="Proteomes" id="UP000250235">
    <property type="component" value="Unassembled WGS sequence"/>
</dbReference>
<feature type="compositionally biased region" description="Polar residues" evidence="1">
    <location>
        <begin position="29"/>
        <end position="54"/>
    </location>
</feature>
<gene>
    <name evidence="2" type="ORF">F511_40755</name>
</gene>